<evidence type="ECO:0000256" key="3">
    <source>
        <dbReference type="ARBA" id="ARBA00022554"/>
    </source>
</evidence>
<reference evidence="11" key="4">
    <citation type="journal article" date="2018" name="Nat. Plants">
        <title>Whole-genome landscape of Medicago truncatula symbiotic genes.</title>
        <authorList>
            <person name="Pecrix Y."/>
            <person name="Staton S.E."/>
            <person name="Sallet E."/>
            <person name="Lelandais-Briere C."/>
            <person name="Moreau S."/>
            <person name="Carrere S."/>
            <person name="Blein T."/>
            <person name="Jardinaud M.F."/>
            <person name="Latrasse D."/>
            <person name="Zouine M."/>
            <person name="Zahm M."/>
            <person name="Kreplak J."/>
            <person name="Mayjonade B."/>
            <person name="Satge C."/>
            <person name="Perez M."/>
            <person name="Cauet S."/>
            <person name="Marande W."/>
            <person name="Chantry-Darmon C."/>
            <person name="Lopez-Roques C."/>
            <person name="Bouchez O."/>
            <person name="Berard A."/>
            <person name="Debelle F."/>
            <person name="Munos S."/>
            <person name="Bendahmane A."/>
            <person name="Berges H."/>
            <person name="Niebel A."/>
            <person name="Buitink J."/>
            <person name="Frugier F."/>
            <person name="Benhamed M."/>
            <person name="Crespi M."/>
            <person name="Gouzy J."/>
            <person name="Gamas P."/>
        </authorList>
    </citation>
    <scope>NUCLEOTIDE SEQUENCE [LARGE SCALE GENOMIC DNA]</scope>
    <source>
        <strain evidence="11">cv. Jemalong A17</strain>
    </source>
</reference>
<organism evidence="7 10">
    <name type="scientific">Medicago truncatula</name>
    <name type="common">Barrel medic</name>
    <name type="synonym">Medicago tribuloides</name>
    <dbReference type="NCBI Taxonomy" id="3880"/>
    <lineage>
        <taxon>Eukaryota</taxon>
        <taxon>Viridiplantae</taxon>
        <taxon>Streptophyta</taxon>
        <taxon>Embryophyta</taxon>
        <taxon>Tracheophyta</taxon>
        <taxon>Spermatophyta</taxon>
        <taxon>Magnoliopsida</taxon>
        <taxon>eudicotyledons</taxon>
        <taxon>Gunneridae</taxon>
        <taxon>Pentapetalae</taxon>
        <taxon>rosids</taxon>
        <taxon>fabids</taxon>
        <taxon>Fabales</taxon>
        <taxon>Fabaceae</taxon>
        <taxon>Papilionoideae</taxon>
        <taxon>50 kb inversion clade</taxon>
        <taxon>NPAAA clade</taxon>
        <taxon>Hologalegina</taxon>
        <taxon>IRL clade</taxon>
        <taxon>Trifolieae</taxon>
        <taxon>Medicago</taxon>
    </lineage>
</organism>
<reference evidence="7 10" key="1">
    <citation type="journal article" date="2011" name="Nature">
        <title>The Medicago genome provides insight into the evolution of rhizobial symbioses.</title>
        <authorList>
            <person name="Young N.D."/>
            <person name="Debelle F."/>
            <person name="Oldroyd G.E."/>
            <person name="Geurts R."/>
            <person name="Cannon S.B."/>
            <person name="Udvardi M.K."/>
            <person name="Benedito V.A."/>
            <person name="Mayer K.F."/>
            <person name="Gouzy J."/>
            <person name="Schoof H."/>
            <person name="Van de Peer Y."/>
            <person name="Proost S."/>
            <person name="Cook D.R."/>
            <person name="Meyers B.C."/>
            <person name="Spannagl M."/>
            <person name="Cheung F."/>
            <person name="De Mita S."/>
            <person name="Krishnakumar V."/>
            <person name="Gundlach H."/>
            <person name="Zhou S."/>
            <person name="Mudge J."/>
            <person name="Bharti A.K."/>
            <person name="Murray J.D."/>
            <person name="Naoumkina M.A."/>
            <person name="Rosen B."/>
            <person name="Silverstein K.A."/>
            <person name="Tang H."/>
            <person name="Rombauts S."/>
            <person name="Zhao P.X."/>
            <person name="Zhou P."/>
            <person name="Barbe V."/>
            <person name="Bardou P."/>
            <person name="Bechner M."/>
            <person name="Bellec A."/>
            <person name="Berger A."/>
            <person name="Berges H."/>
            <person name="Bidwell S."/>
            <person name="Bisseling T."/>
            <person name="Choisne N."/>
            <person name="Couloux A."/>
            <person name="Denny R."/>
            <person name="Deshpande S."/>
            <person name="Dai X."/>
            <person name="Doyle J.J."/>
            <person name="Dudez A.M."/>
            <person name="Farmer A.D."/>
            <person name="Fouteau S."/>
            <person name="Franken C."/>
            <person name="Gibelin C."/>
            <person name="Gish J."/>
            <person name="Goldstein S."/>
            <person name="Gonzalez A.J."/>
            <person name="Green P.J."/>
            <person name="Hallab A."/>
            <person name="Hartog M."/>
            <person name="Hua A."/>
            <person name="Humphray S.J."/>
            <person name="Jeong D.H."/>
            <person name="Jing Y."/>
            <person name="Jocker A."/>
            <person name="Kenton S.M."/>
            <person name="Kim D.J."/>
            <person name="Klee K."/>
            <person name="Lai H."/>
            <person name="Lang C."/>
            <person name="Lin S."/>
            <person name="Macmil S.L."/>
            <person name="Magdelenat G."/>
            <person name="Matthews L."/>
            <person name="McCorrison J."/>
            <person name="Monaghan E.L."/>
            <person name="Mun J.H."/>
            <person name="Najar F.Z."/>
            <person name="Nicholson C."/>
            <person name="Noirot C."/>
            <person name="O'Bleness M."/>
            <person name="Paule C.R."/>
            <person name="Poulain J."/>
            <person name="Prion F."/>
            <person name="Qin B."/>
            <person name="Qu C."/>
            <person name="Retzel E.F."/>
            <person name="Riddle C."/>
            <person name="Sallet E."/>
            <person name="Samain S."/>
            <person name="Samson N."/>
            <person name="Sanders I."/>
            <person name="Saurat O."/>
            <person name="Scarpelli C."/>
            <person name="Schiex T."/>
            <person name="Segurens B."/>
            <person name="Severin A.J."/>
            <person name="Sherrier D.J."/>
            <person name="Shi R."/>
            <person name="Sims S."/>
            <person name="Singer S.R."/>
            <person name="Sinharoy S."/>
            <person name="Sterck L."/>
            <person name="Viollet A."/>
            <person name="Wang B.B."/>
            <person name="Wang K."/>
            <person name="Wang M."/>
            <person name="Wang X."/>
            <person name="Warfsmann J."/>
            <person name="Weissenbach J."/>
            <person name="White D.D."/>
            <person name="White J.D."/>
            <person name="Wiley G.B."/>
            <person name="Wincker P."/>
            <person name="Xing Y."/>
            <person name="Yang L."/>
            <person name="Yao Z."/>
            <person name="Ying F."/>
            <person name="Zhai J."/>
            <person name="Zhou L."/>
            <person name="Zuber A."/>
            <person name="Denarie J."/>
            <person name="Dixon R.A."/>
            <person name="May G.D."/>
            <person name="Schwartz D.C."/>
            <person name="Rogers J."/>
            <person name="Quetier F."/>
            <person name="Town C.D."/>
            <person name="Roe B.A."/>
        </authorList>
    </citation>
    <scope>NUCLEOTIDE SEQUENCE [LARGE SCALE GENOMIC DNA]</scope>
    <source>
        <strain evidence="7">A17</strain>
        <strain evidence="9 10">cv. Jemalong A17</strain>
    </source>
</reference>
<comment type="subcellular location">
    <subcellularLocation>
        <location evidence="1">Vacuole</location>
    </subcellularLocation>
</comment>
<protein>
    <submittedName>
        <fullName evidence="8">Putative strictosidine synthase transcription factor WD40-like family</fullName>
        <ecNumber evidence="8">4.3.3.2</ecNumber>
    </submittedName>
    <submittedName>
        <fullName evidence="7">SMP-30/gluconolaconase/LRE-like region protein</fullName>
    </submittedName>
</protein>
<dbReference type="GO" id="GO:0005773">
    <property type="term" value="C:vacuole"/>
    <property type="evidence" value="ECO:0007669"/>
    <property type="project" value="UniProtKB-SubCell"/>
</dbReference>
<evidence type="ECO:0000313" key="9">
    <source>
        <dbReference type="EnsemblPlants" id="AES91358"/>
    </source>
</evidence>
<dbReference type="Proteomes" id="UP000265566">
    <property type="component" value="Chromosome 4"/>
</dbReference>
<reference evidence="8" key="5">
    <citation type="journal article" date="2018" name="Nat. Plants">
        <title>Whole-genome landscape of Medicago truncatula symbiotic genes.</title>
        <authorList>
            <person name="Pecrix Y."/>
            <person name="Gamas P."/>
            <person name="Carrere S."/>
        </authorList>
    </citation>
    <scope>NUCLEOTIDE SEQUENCE</scope>
    <source>
        <tissue evidence="8">Leaves</tissue>
    </source>
</reference>
<evidence type="ECO:0000256" key="4">
    <source>
        <dbReference type="ARBA" id="ARBA00023180"/>
    </source>
</evidence>
<name>G7JT36_MEDTR</name>
<keyword evidence="5" id="KW-0732">Signal</keyword>
<accession>G7JT36</accession>
<dbReference type="STRING" id="3880.G7JT36"/>
<evidence type="ECO:0000256" key="2">
    <source>
        <dbReference type="ARBA" id="ARBA00009191"/>
    </source>
</evidence>
<evidence type="ECO:0000256" key="1">
    <source>
        <dbReference type="ARBA" id="ARBA00004116"/>
    </source>
</evidence>
<dbReference type="EC" id="4.3.3.2" evidence="8"/>
<dbReference type="OrthoDB" id="5307922at2759"/>
<evidence type="ECO:0000313" key="11">
    <source>
        <dbReference type="Proteomes" id="UP000265566"/>
    </source>
</evidence>
<dbReference type="Pfam" id="PF03088">
    <property type="entry name" value="Str_synth"/>
    <property type="match status" value="1"/>
</dbReference>
<comment type="similarity">
    <text evidence="2">Belongs to the strictosidine synthase family.</text>
</comment>
<dbReference type="Gene3D" id="2.120.10.30">
    <property type="entry name" value="TolB, C-terminal domain"/>
    <property type="match status" value="1"/>
</dbReference>
<feature type="chain" id="PRO_5014573111" evidence="5">
    <location>
        <begin position="25"/>
        <end position="326"/>
    </location>
</feature>
<keyword evidence="3" id="KW-0926">Vacuole</keyword>
<dbReference type="EnsemblPlants" id="AES91358">
    <property type="protein sequence ID" value="AES91358"/>
    <property type="gene ID" value="MTR_4g112630"/>
</dbReference>
<dbReference type="GO" id="GO:0016829">
    <property type="term" value="F:lyase activity"/>
    <property type="evidence" value="ECO:0007669"/>
    <property type="project" value="UniProtKB-KW"/>
</dbReference>
<dbReference type="EMBL" id="PSQE01000004">
    <property type="protein sequence ID" value="RHN63781.1"/>
    <property type="molecule type" value="Genomic_DNA"/>
</dbReference>
<evidence type="ECO:0000313" key="8">
    <source>
        <dbReference type="EMBL" id="RHN63781.1"/>
    </source>
</evidence>
<reference evidence="9" key="3">
    <citation type="submission" date="2015-04" db="UniProtKB">
        <authorList>
            <consortium name="EnsemblPlants"/>
        </authorList>
    </citation>
    <scope>IDENTIFICATION</scope>
    <source>
        <strain evidence="9">cv. Jemalong A17</strain>
    </source>
</reference>
<dbReference type="InterPro" id="IPR018119">
    <property type="entry name" value="Strictosidine_synth_cons-reg"/>
</dbReference>
<dbReference type="PANTHER" id="PTHR10426">
    <property type="entry name" value="STRICTOSIDINE SYNTHASE-RELATED"/>
    <property type="match status" value="1"/>
</dbReference>
<proteinExistence type="inferred from homology"/>
<dbReference type="PANTHER" id="PTHR10426:SF109">
    <property type="entry name" value="STRICTOSIDINE SYNTHASE TRANSCRIPTION FACTOR WD40-LIKE FAMILY-RELATED"/>
    <property type="match status" value="1"/>
</dbReference>
<sequence length="326" mass="34780">MSKSMVVTVILLAIFLLCSPSSVAILLNKLQLPPPVIGPEALAFDRNGGGPYVTSSDGRIFKYVGPSEGFKEYAYTSPNRNRTICDGFSDFSNIQAICGRPLGLGFNHQTGDLYAADGYYGLVKVGPNGGKATQLVGPAQSNSTVFANGLDVDSNTGIVYFTIASTKFQPKDFPTALLTGGIGDNSGSLLSYDPSNNQTTVFLRNLTFASGVAVSGDGSFVLVSEYFANRIRRVWLKGPKANSSDLFMLLAGRPDNIKRNSRGQFWIAVNTVTLSSGVRVTENGIVLQIVSLVEEYGLEAASEVQEYNGTLYGGSLLASYAIIFTP</sequence>
<reference evidence="7 10" key="2">
    <citation type="journal article" date="2014" name="BMC Genomics">
        <title>An improved genome release (version Mt4.0) for the model legume Medicago truncatula.</title>
        <authorList>
            <person name="Tang H."/>
            <person name="Krishnakumar V."/>
            <person name="Bidwell S."/>
            <person name="Rosen B."/>
            <person name="Chan A."/>
            <person name="Zhou S."/>
            <person name="Gentzbittel L."/>
            <person name="Childs K.L."/>
            <person name="Yandell M."/>
            <person name="Gundlach H."/>
            <person name="Mayer K.F."/>
            <person name="Schwartz D.C."/>
            <person name="Town C.D."/>
        </authorList>
    </citation>
    <scope>GENOME REANNOTATION</scope>
    <source>
        <strain evidence="9 10">cv. Jemalong A17</strain>
    </source>
</reference>
<dbReference type="AlphaFoldDB" id="G7JT36"/>
<feature type="signal peptide" evidence="5">
    <location>
        <begin position="1"/>
        <end position="24"/>
    </location>
</feature>
<dbReference type="eggNOG" id="KOG1520">
    <property type="taxonomic scope" value="Eukaryota"/>
</dbReference>
<dbReference type="GO" id="GO:0016787">
    <property type="term" value="F:hydrolase activity"/>
    <property type="evidence" value="ECO:0000318"/>
    <property type="project" value="GO_Central"/>
</dbReference>
<dbReference type="Gramene" id="rna26527">
    <property type="protein sequence ID" value="RHN63781.1"/>
    <property type="gene ID" value="gene26527"/>
</dbReference>
<dbReference type="EMBL" id="CM001220">
    <property type="protein sequence ID" value="AES91358.1"/>
    <property type="molecule type" value="Genomic_DNA"/>
</dbReference>
<dbReference type="HOGENOM" id="CLU_023267_2_0_1"/>
<dbReference type="InterPro" id="IPR011042">
    <property type="entry name" value="6-blade_b-propeller_TolB-like"/>
</dbReference>
<keyword evidence="10" id="KW-1185">Reference proteome</keyword>
<feature type="domain" description="Strictosidine synthase conserved region" evidence="6">
    <location>
        <begin position="148"/>
        <end position="239"/>
    </location>
</feature>
<evidence type="ECO:0000313" key="7">
    <source>
        <dbReference type="EMBL" id="AES91358.1"/>
    </source>
</evidence>
<keyword evidence="8" id="KW-0456">Lyase</keyword>
<dbReference type="PaxDb" id="3880-AES91358"/>
<keyword evidence="4" id="KW-0325">Glycoprotein</keyword>
<dbReference type="KEGG" id="mtr:11440620"/>
<dbReference type="OMA" id="MVTEFNA"/>
<dbReference type="SUPFAM" id="SSF63829">
    <property type="entry name" value="Calcium-dependent phosphotriesterase"/>
    <property type="match status" value="1"/>
</dbReference>
<evidence type="ECO:0000259" key="6">
    <source>
        <dbReference type="Pfam" id="PF03088"/>
    </source>
</evidence>
<dbReference type="Proteomes" id="UP000002051">
    <property type="component" value="Chromosome 4"/>
</dbReference>
<gene>
    <name evidence="9" type="primary">11440620</name>
    <name evidence="7" type="ordered locus">MTR_4g112630</name>
    <name evidence="8" type="ORF">MtrunA17_Chr4g0062031</name>
</gene>
<evidence type="ECO:0000313" key="10">
    <source>
        <dbReference type="Proteomes" id="UP000002051"/>
    </source>
</evidence>
<evidence type="ECO:0000256" key="5">
    <source>
        <dbReference type="SAM" id="SignalP"/>
    </source>
</evidence>